<keyword evidence="3" id="KW-1185">Reference proteome</keyword>
<dbReference type="EMBL" id="CCKQ01005175">
    <property type="protein sequence ID" value="CDW76330.1"/>
    <property type="molecule type" value="Genomic_DNA"/>
</dbReference>
<evidence type="ECO:0000313" key="2">
    <source>
        <dbReference type="EMBL" id="CDW76330.1"/>
    </source>
</evidence>
<feature type="compositionally biased region" description="Basic residues" evidence="1">
    <location>
        <begin position="224"/>
        <end position="235"/>
    </location>
</feature>
<protein>
    <submittedName>
        <fullName evidence="2">Uncharacterized protein</fullName>
    </submittedName>
</protein>
<feature type="compositionally biased region" description="Low complexity" evidence="1">
    <location>
        <begin position="251"/>
        <end position="262"/>
    </location>
</feature>
<name>A0A078A2L3_STYLE</name>
<evidence type="ECO:0000313" key="3">
    <source>
        <dbReference type="Proteomes" id="UP000039865"/>
    </source>
</evidence>
<reference evidence="2 3" key="1">
    <citation type="submission" date="2014-06" db="EMBL/GenBank/DDBJ databases">
        <authorList>
            <person name="Swart Estienne"/>
        </authorList>
    </citation>
    <scope>NUCLEOTIDE SEQUENCE [LARGE SCALE GENOMIC DNA]</scope>
    <source>
        <strain evidence="2 3">130c</strain>
    </source>
</reference>
<evidence type="ECO:0000256" key="1">
    <source>
        <dbReference type="SAM" id="MobiDB-lite"/>
    </source>
</evidence>
<dbReference type="AlphaFoldDB" id="A0A078A2L3"/>
<dbReference type="InParanoid" id="A0A078A2L3"/>
<gene>
    <name evidence="2" type="primary">Contig4551.g4857</name>
    <name evidence="2" type="ORF">STYLEM_5330</name>
</gene>
<organism evidence="2 3">
    <name type="scientific">Stylonychia lemnae</name>
    <name type="common">Ciliate</name>
    <dbReference type="NCBI Taxonomy" id="5949"/>
    <lineage>
        <taxon>Eukaryota</taxon>
        <taxon>Sar</taxon>
        <taxon>Alveolata</taxon>
        <taxon>Ciliophora</taxon>
        <taxon>Intramacronucleata</taxon>
        <taxon>Spirotrichea</taxon>
        <taxon>Stichotrichia</taxon>
        <taxon>Sporadotrichida</taxon>
        <taxon>Oxytrichidae</taxon>
        <taxon>Stylonychinae</taxon>
        <taxon>Stylonychia</taxon>
    </lineage>
</organism>
<proteinExistence type="predicted"/>
<sequence>MFKLDENKDIIKGKSIRICLNQQQKQQQDATIQEQIKLEIQPILDIFKEKKSEVLIPQVINTNSSLIQERKSSVDAQSNSKTNLKPYAVYLGRQNDQEYIDFSLQDYALTSDDVELSRKIGISEDQLAWIIDSFEKLINTKKHYKKFILIGEERDPKQEAVYQDNFGEDMTCIVKIPMQSLGREKKYPEALIIQNQLLQDETKLTDEDSNTDQRPNFKLERNNKNKKQNTKKRKYGQFVSSTKKKKKKNNFSDQSSSSYGDFAESEDDFIDFEEDQEDEYYQKNIMDESDLIKDYEDEEIIQTMGDQSPQQAPINTETTKKRDKIFNLINKSHKKFKSNNQNEISTSSAITNDSQQIGQKTIQIRLNLNNNDFKQHDQKQINNNNNQKLNFKRYSINAAQNRSSSKPDKLDQQQNQDTNKIYQKSDQSLGLNWAQCKLDIFTQITAVLNQYTTPNKIAFYDLDNKDQLNPKLKEVCNNADNFSRIKTTFQNPVDIFEQEKRLRNMADESSEATTNDSNQDQAESIVLRQNRARQMTIKKIKPPQEEIKKPISNQELYNQLYKQRKLKLATIITTNTQNQTIRPQMIQQTTNLNSLPLINNDELLQMAEKMNNFDSIDVSDDEIIELPKDRYSQELEQLQQNTRKQFKQFKQRNLMREQQQTYLDSSIISKYYD</sequence>
<dbReference type="Proteomes" id="UP000039865">
    <property type="component" value="Unassembled WGS sequence"/>
</dbReference>
<accession>A0A078A2L3</accession>
<feature type="region of interest" description="Disordered" evidence="1">
    <location>
        <begin position="203"/>
        <end position="264"/>
    </location>
</feature>